<dbReference type="SUPFAM" id="SSF82714">
    <property type="entry name" value="Multidrug efflux transporter AcrB TolC docking domain, DN and DC subdomains"/>
    <property type="match status" value="2"/>
</dbReference>
<feature type="transmembrane region" description="Helical" evidence="9">
    <location>
        <begin position="925"/>
        <end position="948"/>
    </location>
</feature>
<comment type="caution">
    <text evidence="11">The sequence shown here is derived from an EMBL/GenBank/DDBJ whole genome shotgun (WGS) entry which is preliminary data.</text>
</comment>
<name>A0A4Q0M451_9SPHI</name>
<feature type="transmembrane region" description="Helical" evidence="9">
    <location>
        <begin position="367"/>
        <end position="391"/>
    </location>
</feature>
<keyword evidence="7 9" id="KW-1133">Transmembrane helix</keyword>
<feature type="transmembrane region" description="Helical" evidence="9">
    <location>
        <begin position="873"/>
        <end position="891"/>
    </location>
</feature>
<feature type="domain" description="SSD" evidence="10">
    <location>
        <begin position="370"/>
        <end position="496"/>
    </location>
</feature>
<dbReference type="InterPro" id="IPR027463">
    <property type="entry name" value="AcrB_DN_DC_subdom"/>
</dbReference>
<gene>
    <name evidence="11" type="ORF">EKH83_18585</name>
</gene>
<feature type="transmembrane region" description="Helical" evidence="9">
    <location>
        <begin position="898"/>
        <end position="919"/>
    </location>
</feature>
<dbReference type="Gene3D" id="1.20.1640.10">
    <property type="entry name" value="Multidrug efflux transporter AcrB transmembrane domain"/>
    <property type="match status" value="2"/>
</dbReference>
<accession>A0A4Q0M451</accession>
<dbReference type="NCBIfam" id="NF000282">
    <property type="entry name" value="RND_permease_1"/>
    <property type="match status" value="1"/>
</dbReference>
<evidence type="ECO:0000256" key="3">
    <source>
        <dbReference type="ARBA" id="ARBA00022448"/>
    </source>
</evidence>
<dbReference type="InterPro" id="IPR001036">
    <property type="entry name" value="Acrflvin-R"/>
</dbReference>
<dbReference type="Gene3D" id="3.30.2090.10">
    <property type="entry name" value="Multidrug efflux transporter AcrB TolC docking domain, DN and DC subdomains"/>
    <property type="match status" value="2"/>
</dbReference>
<keyword evidence="3" id="KW-0813">Transport</keyword>
<feature type="transmembrane region" description="Helical" evidence="9">
    <location>
        <begin position="397"/>
        <end position="418"/>
    </location>
</feature>
<evidence type="ECO:0000259" key="10">
    <source>
        <dbReference type="PROSITE" id="PS50156"/>
    </source>
</evidence>
<evidence type="ECO:0000256" key="7">
    <source>
        <dbReference type="ARBA" id="ARBA00022989"/>
    </source>
</evidence>
<feature type="transmembrane region" description="Helical" evidence="9">
    <location>
        <begin position="471"/>
        <end position="499"/>
    </location>
</feature>
<keyword evidence="5" id="KW-0997">Cell inner membrane</keyword>
<keyword evidence="6 9" id="KW-0812">Transmembrane</keyword>
<evidence type="ECO:0000256" key="4">
    <source>
        <dbReference type="ARBA" id="ARBA00022475"/>
    </source>
</evidence>
<feature type="transmembrane region" description="Helical" evidence="9">
    <location>
        <begin position="439"/>
        <end position="459"/>
    </location>
</feature>
<dbReference type="AlphaFoldDB" id="A0A4Q0M451"/>
<sequence length="1066" mass="115528">MISEVFIRRPVTAIVISILIVLVGAIVITTLPISQYPNISPPTVTVNGSYTGADAETVEKTVTTPIESQINGTPGMIYMSSNSTSDGRSSITVTFEVGTDIDIATLDVQNRVGIAEPALPESVRRLGVTTRKANTDILMVLGLYSPNGTYDQKFMSNYVNLYIRDAILRVKGVGDVQAFGQPFSMRVWLDANKLAQLGLTPADVSAAIQEQNIRIPGGTVGGPPQQSNQSFEFSVVLDGDLETEEEFGNIIVKTGTNGSIVYLKDVARIELGEFAYSTRAMVNGKTASMMAINQMPGGNAVETAEGINKALQELKKSFPKDMDYVVSYETVSVIEASISEVIHTLVEALILVTVVVFFFLQSWRATLIPILAIPVSIIGTFIFFTLFGFSINTLTMLAFVLAIGIVVDDAIVVVEAVQHYIDHEKLSAKEATRRAMKDITAPVIAIALILAAVFVPVGFIPGMVGQLYQQFAITIAVSVVLSAFVALSLTPALCSLLLVPMNLNKESKGVNRYFFKFNVWFHRTTNKYSDGVRWAIRKAPLVMIILVCIYVGAFGLFRAKSAGFIPTEDAGIFLMGASLPEGASGARTDAFLQRITETIKKQVPEVKNITSIAGINILNRAFKSNAGTFFVQLVPWEERERTVAEIIGQVQGMFAGSKEGSLLVVSPPPIPGLGVSGGFSLQIEEQAAGEIQNFVGSVYKFLGAANQRPEIAMAYTLFNANTPNYKLTVDRDQAKKMGVSVGSVYSTISSYLGSSYINDFTRYGRNFRVVTQADTTFRSHIEDINKLYVKNISGANVPLSALVSYKMEENASIINHYNLFRSVEISGSAAPGYSSGDALNALEEVAAQTLPAGYTYSFSGLSLQERQAGNSTILIFGLCIIFVFLLLAALYESWSVPFSILLSVPLGIFGAILALIFLPKLDNNIYAQIGLVTLIGLAAKNAILIVEFAKERVDWGMELIAATIEAVKLRLRPIIMTSLAFILGIIPLMLSSGAGATARQTIGWTVFGGMLAATLLAIFFVPVLFVLITRFAYGKKKLAELQANYHPEQHADTLHVNDDDKDEGNI</sequence>
<keyword evidence="4" id="KW-1003">Cell membrane</keyword>
<dbReference type="PANTHER" id="PTHR32063:SF11">
    <property type="entry name" value="CATION OR DRUG EFFLUX SYSTEM PROTEIN"/>
    <property type="match status" value="1"/>
</dbReference>
<evidence type="ECO:0000313" key="12">
    <source>
        <dbReference type="Proteomes" id="UP000290848"/>
    </source>
</evidence>
<dbReference type="FunFam" id="1.20.1640.10:FF:000001">
    <property type="entry name" value="Efflux pump membrane transporter"/>
    <property type="match status" value="1"/>
</dbReference>
<dbReference type="InterPro" id="IPR000731">
    <property type="entry name" value="SSD"/>
</dbReference>
<evidence type="ECO:0000256" key="6">
    <source>
        <dbReference type="ARBA" id="ARBA00022692"/>
    </source>
</evidence>
<evidence type="ECO:0000256" key="9">
    <source>
        <dbReference type="SAM" id="Phobius"/>
    </source>
</evidence>
<feature type="transmembrane region" description="Helical" evidence="9">
    <location>
        <begin position="341"/>
        <end position="360"/>
    </location>
</feature>
<dbReference type="Gene3D" id="3.30.70.1430">
    <property type="entry name" value="Multidrug efflux transporter AcrB pore domain"/>
    <property type="match status" value="2"/>
</dbReference>
<dbReference type="Pfam" id="PF00873">
    <property type="entry name" value="ACR_tran"/>
    <property type="match status" value="1"/>
</dbReference>
<dbReference type="GO" id="GO:0042910">
    <property type="term" value="F:xenobiotic transmembrane transporter activity"/>
    <property type="evidence" value="ECO:0007669"/>
    <property type="project" value="TreeGrafter"/>
</dbReference>
<comment type="subcellular location">
    <subcellularLocation>
        <location evidence="1">Cell inner membrane</location>
        <topology evidence="1">Multi-pass membrane protein</topology>
    </subcellularLocation>
</comment>
<dbReference type="SUPFAM" id="SSF82693">
    <property type="entry name" value="Multidrug efflux transporter AcrB pore domain, PN1, PN2, PC1 and PC2 subdomains"/>
    <property type="match status" value="4"/>
</dbReference>
<organism evidence="11 12">
    <name type="scientific">Arcticibacter tournemirensis</name>
    <dbReference type="NCBI Taxonomy" id="699437"/>
    <lineage>
        <taxon>Bacteria</taxon>
        <taxon>Pseudomonadati</taxon>
        <taxon>Bacteroidota</taxon>
        <taxon>Sphingobacteriia</taxon>
        <taxon>Sphingobacteriales</taxon>
        <taxon>Sphingobacteriaceae</taxon>
        <taxon>Arcticibacter</taxon>
    </lineage>
</organism>
<dbReference type="GO" id="GO:0009636">
    <property type="term" value="P:response to toxic substance"/>
    <property type="evidence" value="ECO:0007669"/>
    <property type="project" value="UniProtKB-ARBA"/>
</dbReference>
<evidence type="ECO:0000256" key="8">
    <source>
        <dbReference type="ARBA" id="ARBA00023136"/>
    </source>
</evidence>
<dbReference type="Proteomes" id="UP000290848">
    <property type="component" value="Unassembled WGS sequence"/>
</dbReference>
<dbReference type="Gene3D" id="3.30.70.1440">
    <property type="entry name" value="Multidrug efflux transporter AcrB pore domain"/>
    <property type="match status" value="1"/>
</dbReference>
<dbReference type="PANTHER" id="PTHR32063">
    <property type="match status" value="1"/>
</dbReference>
<dbReference type="NCBIfam" id="TIGR00915">
    <property type="entry name" value="2A0602"/>
    <property type="match status" value="1"/>
</dbReference>
<evidence type="ECO:0000256" key="2">
    <source>
        <dbReference type="ARBA" id="ARBA00010942"/>
    </source>
</evidence>
<dbReference type="PRINTS" id="PR00702">
    <property type="entry name" value="ACRIFLAVINRP"/>
</dbReference>
<dbReference type="RefSeq" id="WP_128770964.1">
    <property type="nucleotide sequence ID" value="NZ_RXOC01000016.1"/>
</dbReference>
<dbReference type="Gene3D" id="3.30.70.1320">
    <property type="entry name" value="Multidrug efflux transporter AcrB pore domain like"/>
    <property type="match status" value="1"/>
</dbReference>
<feature type="transmembrane region" description="Helical" evidence="9">
    <location>
        <begin position="969"/>
        <end position="990"/>
    </location>
</feature>
<feature type="transmembrane region" description="Helical" evidence="9">
    <location>
        <begin position="539"/>
        <end position="557"/>
    </location>
</feature>
<reference evidence="11 12" key="1">
    <citation type="submission" date="2018-12" db="EMBL/GenBank/DDBJ databases">
        <title>The Draft Genome Sequence of the Soil Bacterium Pedobacter tournemirensis R1.</title>
        <authorList>
            <person name="He J."/>
        </authorList>
    </citation>
    <scope>NUCLEOTIDE SEQUENCE [LARGE SCALE GENOMIC DNA]</scope>
    <source>
        <strain evidence="11 12">R1</strain>
    </source>
</reference>
<comment type="similarity">
    <text evidence="2">Belongs to the resistance-nodulation-cell division (RND) (TC 2.A.6) family.</text>
</comment>
<dbReference type="GO" id="GO:0015562">
    <property type="term" value="F:efflux transmembrane transporter activity"/>
    <property type="evidence" value="ECO:0007669"/>
    <property type="project" value="InterPro"/>
</dbReference>
<evidence type="ECO:0000256" key="5">
    <source>
        <dbReference type="ARBA" id="ARBA00022519"/>
    </source>
</evidence>
<dbReference type="EMBL" id="RXOC01000016">
    <property type="protein sequence ID" value="RXF67593.1"/>
    <property type="molecule type" value="Genomic_DNA"/>
</dbReference>
<evidence type="ECO:0000313" key="11">
    <source>
        <dbReference type="EMBL" id="RXF67593.1"/>
    </source>
</evidence>
<dbReference type="PROSITE" id="PS50156">
    <property type="entry name" value="SSD"/>
    <property type="match status" value="1"/>
</dbReference>
<dbReference type="FunFam" id="3.30.70.1430:FF:000001">
    <property type="entry name" value="Efflux pump membrane transporter"/>
    <property type="match status" value="1"/>
</dbReference>
<dbReference type="GO" id="GO:0005886">
    <property type="term" value="C:plasma membrane"/>
    <property type="evidence" value="ECO:0007669"/>
    <property type="project" value="UniProtKB-SubCell"/>
</dbReference>
<evidence type="ECO:0000256" key="1">
    <source>
        <dbReference type="ARBA" id="ARBA00004429"/>
    </source>
</evidence>
<protein>
    <submittedName>
        <fullName evidence="11">Multidrug efflux RND transporter permease subunit</fullName>
    </submittedName>
</protein>
<proteinExistence type="inferred from homology"/>
<feature type="transmembrane region" description="Helical" evidence="9">
    <location>
        <begin position="12"/>
        <end position="33"/>
    </location>
</feature>
<keyword evidence="8 9" id="KW-0472">Membrane</keyword>
<dbReference type="InterPro" id="IPR004764">
    <property type="entry name" value="MdtF-like"/>
</dbReference>
<feature type="transmembrane region" description="Helical" evidence="9">
    <location>
        <begin position="1002"/>
        <end position="1028"/>
    </location>
</feature>
<dbReference type="SUPFAM" id="SSF82866">
    <property type="entry name" value="Multidrug efflux transporter AcrB transmembrane domain"/>
    <property type="match status" value="2"/>
</dbReference>